<feature type="compositionally biased region" description="Basic and acidic residues" evidence="1">
    <location>
        <begin position="56"/>
        <end position="69"/>
    </location>
</feature>
<dbReference type="EMBL" id="JAHHUM010000290">
    <property type="protein sequence ID" value="KAK5621910.1"/>
    <property type="molecule type" value="Genomic_DNA"/>
</dbReference>
<evidence type="ECO:0000256" key="1">
    <source>
        <dbReference type="SAM" id="MobiDB-lite"/>
    </source>
</evidence>
<comment type="caution">
    <text evidence="2">The sequence shown here is derived from an EMBL/GenBank/DDBJ whole genome shotgun (WGS) entry which is preliminary data.</text>
</comment>
<evidence type="ECO:0000313" key="2">
    <source>
        <dbReference type="EMBL" id="KAK5621910.1"/>
    </source>
</evidence>
<feature type="compositionally biased region" description="Basic and acidic residues" evidence="1">
    <location>
        <begin position="10"/>
        <end position="20"/>
    </location>
</feature>
<evidence type="ECO:0000313" key="3">
    <source>
        <dbReference type="Proteomes" id="UP001311232"/>
    </source>
</evidence>
<name>A0AAV9SLS2_9TELE</name>
<keyword evidence="3" id="KW-1185">Reference proteome</keyword>
<protein>
    <submittedName>
        <fullName evidence="2">Uncharacterized protein</fullName>
    </submittedName>
</protein>
<accession>A0AAV9SLS2</accession>
<feature type="region of interest" description="Disordered" evidence="1">
    <location>
        <begin position="1"/>
        <end position="147"/>
    </location>
</feature>
<proteinExistence type="predicted"/>
<gene>
    <name evidence="2" type="ORF">CRENBAI_009168</name>
</gene>
<organism evidence="2 3">
    <name type="scientific">Crenichthys baileyi</name>
    <name type="common">White River springfish</name>
    <dbReference type="NCBI Taxonomy" id="28760"/>
    <lineage>
        <taxon>Eukaryota</taxon>
        <taxon>Metazoa</taxon>
        <taxon>Chordata</taxon>
        <taxon>Craniata</taxon>
        <taxon>Vertebrata</taxon>
        <taxon>Euteleostomi</taxon>
        <taxon>Actinopterygii</taxon>
        <taxon>Neopterygii</taxon>
        <taxon>Teleostei</taxon>
        <taxon>Neoteleostei</taxon>
        <taxon>Acanthomorphata</taxon>
        <taxon>Ovalentaria</taxon>
        <taxon>Atherinomorphae</taxon>
        <taxon>Cyprinodontiformes</taxon>
        <taxon>Goodeidae</taxon>
        <taxon>Crenichthys</taxon>
    </lineage>
</organism>
<sequence>MAAMSGSLMERVEGGVREPVTRLTPIATPVHQDPPREEGTFTPGLMAAAPWSPMEPKARDRHLAPRTGDRFSGLGLGTGTNAPTLPEQPRSLNKSRHLACRMNKLPGPNKEEPAESTPWCPVERPLSNKRANHPAQSKTRNKNTLHT</sequence>
<reference evidence="2 3" key="1">
    <citation type="submission" date="2021-06" db="EMBL/GenBank/DDBJ databases">
        <authorList>
            <person name="Palmer J.M."/>
        </authorList>
    </citation>
    <scope>NUCLEOTIDE SEQUENCE [LARGE SCALE GENOMIC DNA]</scope>
    <source>
        <strain evidence="2 3">MEX-2019</strain>
        <tissue evidence="2">Muscle</tissue>
    </source>
</reference>
<dbReference type="Proteomes" id="UP001311232">
    <property type="component" value="Unassembled WGS sequence"/>
</dbReference>
<dbReference type="AlphaFoldDB" id="A0AAV9SLS2"/>